<keyword evidence="2" id="KW-1185">Reference proteome</keyword>
<dbReference type="EMBL" id="JANFFA010000002">
    <property type="protein sequence ID" value="MDQ2094457.1"/>
    <property type="molecule type" value="Genomic_DNA"/>
</dbReference>
<accession>A0AAJ1UE90</accession>
<dbReference type="PANTHER" id="PTHR43611">
    <property type="entry name" value="ALPHA-D-GLUCOSE 1-PHOSPHATE PHOSPHATASE"/>
    <property type="match status" value="1"/>
</dbReference>
<dbReference type="CDD" id="cd02603">
    <property type="entry name" value="HAD_sEH-N_like"/>
    <property type="match status" value="1"/>
</dbReference>
<dbReference type="InterPro" id="IPR006439">
    <property type="entry name" value="HAD-SF_hydro_IA"/>
</dbReference>
<sequence>MTPSVVVFDIGGVLVDWQPHLAWLDEMGSRAMVDAFMRRIDFPALNLRADGGETFADLAAELTEAEDACRLSGYVAHYPKTVRTRIEGTWDILDRLRAQGTPVHAITNWSAETWPKGLEAQPRLAEVFGTTIVSGQEKTLKPGPRIFELLCERAGVAPEDCLFIDDAAHNAEGARAAGMDAHHFTTAQALHKALTERGLL</sequence>
<name>A0AAJ1UE90_9RHOB</name>
<dbReference type="SFLD" id="SFLDS00003">
    <property type="entry name" value="Haloacid_Dehalogenase"/>
    <property type="match status" value="1"/>
</dbReference>
<dbReference type="Gene3D" id="3.40.50.1000">
    <property type="entry name" value="HAD superfamily/HAD-like"/>
    <property type="match status" value="1"/>
</dbReference>
<dbReference type="AlphaFoldDB" id="A0AAJ1UE90"/>
<proteinExistence type="predicted"/>
<comment type="caution">
    <text evidence="1">The sequence shown here is derived from an EMBL/GenBank/DDBJ whole genome shotgun (WGS) entry which is preliminary data.</text>
</comment>
<dbReference type="NCBIfam" id="TIGR01509">
    <property type="entry name" value="HAD-SF-IA-v3"/>
    <property type="match status" value="1"/>
</dbReference>
<dbReference type="SFLD" id="SFLDG01129">
    <property type="entry name" value="C1.5:_HAD__Beta-PGM__Phosphata"/>
    <property type="match status" value="1"/>
</dbReference>
<reference evidence="1" key="2">
    <citation type="submission" date="2023-04" db="EMBL/GenBank/DDBJ databases">
        <title>'Rhodoalgimonas zhirmunskyi' gen. nov., isolated from a red alga.</title>
        <authorList>
            <person name="Nedashkovskaya O.I."/>
            <person name="Otstavnykh N.Y."/>
            <person name="Bystritskaya E.P."/>
            <person name="Balabanova L.A."/>
            <person name="Isaeva M.P."/>
        </authorList>
    </citation>
    <scope>NUCLEOTIDE SEQUENCE</scope>
    <source>
        <strain evidence="1">10Alg 79</strain>
    </source>
</reference>
<dbReference type="PANTHER" id="PTHR43611:SF3">
    <property type="entry name" value="FLAVIN MONONUCLEOTIDE HYDROLASE 1, CHLOROPLATIC"/>
    <property type="match status" value="1"/>
</dbReference>
<evidence type="ECO:0000313" key="2">
    <source>
        <dbReference type="Proteomes" id="UP001227162"/>
    </source>
</evidence>
<gene>
    <name evidence="1" type="ORF">NOI20_10080</name>
</gene>
<dbReference type="InterPro" id="IPR023214">
    <property type="entry name" value="HAD_sf"/>
</dbReference>
<dbReference type="InterPro" id="IPR036412">
    <property type="entry name" value="HAD-like_sf"/>
</dbReference>
<evidence type="ECO:0000313" key="1">
    <source>
        <dbReference type="EMBL" id="MDQ2094457.1"/>
    </source>
</evidence>
<reference evidence="1" key="1">
    <citation type="submission" date="2022-07" db="EMBL/GenBank/DDBJ databases">
        <authorList>
            <person name="Otstavnykh N."/>
            <person name="Isaeva M."/>
            <person name="Bystritskaya E."/>
        </authorList>
    </citation>
    <scope>NUCLEOTIDE SEQUENCE</scope>
    <source>
        <strain evidence="1">10Alg 79</strain>
    </source>
</reference>
<protein>
    <submittedName>
        <fullName evidence="1">HAD family phosphatase</fullName>
    </submittedName>
</protein>
<dbReference type="SUPFAM" id="SSF56784">
    <property type="entry name" value="HAD-like"/>
    <property type="match status" value="1"/>
</dbReference>
<organism evidence="1 2">
    <name type="scientific">Rhodalgimonas zhirmunskyi</name>
    <dbReference type="NCBI Taxonomy" id="2964767"/>
    <lineage>
        <taxon>Bacteria</taxon>
        <taxon>Pseudomonadati</taxon>
        <taxon>Pseudomonadota</taxon>
        <taxon>Alphaproteobacteria</taxon>
        <taxon>Rhodobacterales</taxon>
        <taxon>Roseobacteraceae</taxon>
        <taxon>Rhodalgimonas</taxon>
    </lineage>
</organism>
<dbReference type="Pfam" id="PF00702">
    <property type="entry name" value="Hydrolase"/>
    <property type="match status" value="1"/>
</dbReference>
<dbReference type="RefSeq" id="WP_317626055.1">
    <property type="nucleotide sequence ID" value="NZ_JANFFA010000002.1"/>
</dbReference>
<dbReference type="Proteomes" id="UP001227162">
    <property type="component" value="Unassembled WGS sequence"/>
</dbReference>